<dbReference type="Proteomes" id="UP000663846">
    <property type="component" value="Unassembled WGS sequence"/>
</dbReference>
<reference evidence="1" key="1">
    <citation type="submission" date="2021-01" db="EMBL/GenBank/DDBJ databases">
        <authorList>
            <person name="Kaushik A."/>
        </authorList>
    </citation>
    <scope>NUCLEOTIDE SEQUENCE</scope>
    <source>
        <strain evidence="1">AG1-1C</strain>
    </source>
</reference>
<gene>
    <name evidence="1" type="ORF">RDB_LOCUS160961</name>
</gene>
<organism evidence="1 2">
    <name type="scientific">Rhizoctonia solani</name>
    <dbReference type="NCBI Taxonomy" id="456999"/>
    <lineage>
        <taxon>Eukaryota</taxon>
        <taxon>Fungi</taxon>
        <taxon>Dikarya</taxon>
        <taxon>Basidiomycota</taxon>
        <taxon>Agaricomycotina</taxon>
        <taxon>Agaricomycetes</taxon>
        <taxon>Cantharellales</taxon>
        <taxon>Ceratobasidiaceae</taxon>
        <taxon>Rhizoctonia</taxon>
    </lineage>
</organism>
<dbReference type="AlphaFoldDB" id="A0A8H3BQQ3"/>
<protein>
    <submittedName>
        <fullName evidence="1">Uncharacterized protein</fullName>
    </submittedName>
</protein>
<evidence type="ECO:0000313" key="1">
    <source>
        <dbReference type="EMBL" id="CAE6461732.1"/>
    </source>
</evidence>
<dbReference type="EMBL" id="CAJMWS010000754">
    <property type="protein sequence ID" value="CAE6461732.1"/>
    <property type="molecule type" value="Genomic_DNA"/>
</dbReference>
<accession>A0A8H3BQQ3</accession>
<name>A0A8H3BQQ3_9AGAM</name>
<comment type="caution">
    <text evidence="1">The sequence shown here is derived from an EMBL/GenBank/DDBJ whole genome shotgun (WGS) entry which is preliminary data.</text>
</comment>
<proteinExistence type="predicted"/>
<sequence length="172" mass="19184">MQDKAGPSKQKRVTIKEVLDEDCLDQATKRLPSCFSTLPTATEDAARESMGSCTSTQSNRSPPNHLQRFKGMYVKEFPEPLAGAPVSDEHVPPLDLGAYMKLCGPMAELEHFEVAKLLMTSGMSNVAKDCHLKSRMYRNWTPWPHCDAMLSDVDKLAHGPDFRLDEVNIFDG</sequence>
<evidence type="ECO:0000313" key="2">
    <source>
        <dbReference type="Proteomes" id="UP000663846"/>
    </source>
</evidence>